<comment type="catalytic activity">
    <reaction evidence="19">
        <text>2-(5Z,8Z,11Z,14Z-eicosatetraenoyl)-glycerol + ATP = 2-(5Z,8Z,11Z,14Z-eicosatetraenoyl)-sn-glycero-3-phosphate + ADP + H(+)</text>
        <dbReference type="Rhea" id="RHEA:43316"/>
        <dbReference type="ChEBI" id="CHEBI:15378"/>
        <dbReference type="ChEBI" id="CHEBI:30616"/>
        <dbReference type="ChEBI" id="CHEBI:52392"/>
        <dbReference type="ChEBI" id="CHEBI:78209"/>
        <dbReference type="ChEBI" id="CHEBI:456216"/>
    </reaction>
    <physiologicalReaction direction="left-to-right" evidence="19">
        <dbReference type="Rhea" id="RHEA:43317"/>
    </physiologicalReaction>
</comment>
<comment type="catalytic activity">
    <reaction evidence="26">
        <text>a 2-acylglycerol + ATP = a 2-acyl-sn-glycerol 3-phosphate + ADP + H(+)</text>
        <dbReference type="Rhea" id="RHEA:39847"/>
        <dbReference type="ChEBI" id="CHEBI:15378"/>
        <dbReference type="ChEBI" id="CHEBI:17389"/>
        <dbReference type="ChEBI" id="CHEBI:30616"/>
        <dbReference type="ChEBI" id="CHEBI:64982"/>
        <dbReference type="ChEBI" id="CHEBI:456216"/>
    </reaction>
    <physiologicalReaction direction="left-to-right" evidence="26">
        <dbReference type="Rhea" id="RHEA:39848"/>
    </physiologicalReaction>
</comment>
<dbReference type="GO" id="GO:0046512">
    <property type="term" value="P:sphingosine biosynthetic process"/>
    <property type="evidence" value="ECO:0007669"/>
    <property type="project" value="TreeGrafter"/>
</dbReference>
<keyword evidence="13" id="KW-0472">Membrane</keyword>
<dbReference type="Pfam" id="PF19712">
    <property type="entry name" value="AGK_C"/>
    <property type="match status" value="1"/>
</dbReference>
<evidence type="ECO:0000256" key="24">
    <source>
        <dbReference type="ARBA" id="ARBA00026142"/>
    </source>
</evidence>
<feature type="domain" description="DAGKc" evidence="30">
    <location>
        <begin position="61"/>
        <end position="200"/>
    </location>
</feature>
<dbReference type="UniPathway" id="UPA00230"/>
<dbReference type="GO" id="GO:0004143">
    <property type="term" value="F:ATP-dependent diacylglycerol kinase activity"/>
    <property type="evidence" value="ECO:0007669"/>
    <property type="project" value="UniProtKB-EC"/>
</dbReference>
<evidence type="ECO:0000256" key="19">
    <source>
        <dbReference type="ARBA" id="ARBA00024556"/>
    </source>
</evidence>
<evidence type="ECO:0000256" key="27">
    <source>
        <dbReference type="ARBA" id="ARBA00048034"/>
    </source>
</evidence>
<accession>A0A1B6E9W4</accession>
<dbReference type="AlphaFoldDB" id="A0A1B6E9W4"/>
<keyword evidence="11" id="KW-0443">Lipid metabolism</keyword>
<reference evidence="31" key="1">
    <citation type="submission" date="2015-12" db="EMBL/GenBank/DDBJ databases">
        <title>De novo transcriptome assembly of four potential Pierce s Disease insect vectors from Arizona vineyards.</title>
        <authorList>
            <person name="Tassone E.E."/>
        </authorList>
    </citation>
    <scope>NUCLEOTIDE SEQUENCE</scope>
</reference>
<dbReference type="GO" id="GO:0046486">
    <property type="term" value="P:glycerolipid metabolic process"/>
    <property type="evidence" value="ECO:0007669"/>
    <property type="project" value="UniProtKB-UniPathway"/>
</dbReference>
<protein>
    <recommendedName>
        <fullName evidence="24">Acylglycerol kinase, mitochondrial</fullName>
        <ecNumber evidence="5">2.7.1.107</ecNumber>
        <ecNumber evidence="22">2.7.1.138</ecNumber>
        <ecNumber evidence="23">2.7.1.94</ecNumber>
    </recommendedName>
    <alternativeName>
        <fullName evidence="25">Multiple substrate lipid kinase</fullName>
    </alternativeName>
</protein>
<evidence type="ECO:0000256" key="12">
    <source>
        <dbReference type="ARBA" id="ARBA00023128"/>
    </source>
</evidence>
<comment type="similarity">
    <text evidence="21">Belongs to the AGK family.</text>
</comment>
<evidence type="ECO:0000256" key="28">
    <source>
        <dbReference type="ARBA" id="ARBA00048663"/>
    </source>
</evidence>
<dbReference type="GO" id="GO:0047620">
    <property type="term" value="F:acylglycerol kinase activity"/>
    <property type="evidence" value="ECO:0007669"/>
    <property type="project" value="UniProtKB-EC"/>
</dbReference>
<dbReference type="PANTHER" id="PTHR12358">
    <property type="entry name" value="SPHINGOSINE KINASE"/>
    <property type="match status" value="1"/>
</dbReference>
<evidence type="ECO:0000256" key="21">
    <source>
        <dbReference type="ARBA" id="ARBA00025749"/>
    </source>
</evidence>
<evidence type="ECO:0000256" key="23">
    <source>
        <dbReference type="ARBA" id="ARBA00026098"/>
    </source>
</evidence>
<evidence type="ECO:0000256" key="15">
    <source>
        <dbReference type="ARBA" id="ARBA00023411"/>
    </source>
</evidence>
<dbReference type="EC" id="2.7.1.94" evidence="23"/>
<dbReference type="EMBL" id="GEDC01002569">
    <property type="protein sequence ID" value="JAS34729.1"/>
    <property type="molecule type" value="Transcribed_RNA"/>
</dbReference>
<evidence type="ECO:0000256" key="2">
    <source>
        <dbReference type="ARBA" id="ARBA00004569"/>
    </source>
</evidence>
<dbReference type="InterPro" id="IPR017438">
    <property type="entry name" value="ATP-NAD_kinase_N"/>
</dbReference>
<dbReference type="PROSITE" id="PS50146">
    <property type="entry name" value="DAGK"/>
    <property type="match status" value="1"/>
</dbReference>
<evidence type="ECO:0000256" key="5">
    <source>
        <dbReference type="ARBA" id="ARBA00012133"/>
    </source>
</evidence>
<comment type="pathway">
    <text evidence="4">Lipid metabolism; glycerolipid metabolism.</text>
</comment>
<keyword evidence="8" id="KW-0418">Kinase</keyword>
<evidence type="ECO:0000256" key="20">
    <source>
        <dbReference type="ARBA" id="ARBA00024636"/>
    </source>
</evidence>
<dbReference type="EC" id="2.7.1.107" evidence="5"/>
<dbReference type="Gene3D" id="3.40.50.10330">
    <property type="entry name" value="Probable inorganic polyphosphate/atp-NAD kinase, domain 1"/>
    <property type="match status" value="1"/>
</dbReference>
<dbReference type="GO" id="GO:0005743">
    <property type="term" value="C:mitochondrial inner membrane"/>
    <property type="evidence" value="ECO:0007669"/>
    <property type="project" value="UniProtKB-SubCell"/>
</dbReference>
<evidence type="ECO:0000256" key="17">
    <source>
        <dbReference type="ARBA" id="ARBA00024505"/>
    </source>
</evidence>
<comment type="subcellular location">
    <subcellularLocation>
        <location evidence="3">Mitochondrion inner membrane</location>
        <topology evidence="3">Peripheral membrane protein</topology>
    </subcellularLocation>
    <subcellularLocation>
        <location evidence="2">Mitochondrion intermembrane space</location>
    </subcellularLocation>
</comment>
<dbReference type="InterPro" id="IPR050187">
    <property type="entry name" value="Lipid_Phosphate_FormReg"/>
</dbReference>
<keyword evidence="10" id="KW-0067">ATP-binding</keyword>
<evidence type="ECO:0000256" key="6">
    <source>
        <dbReference type="ARBA" id="ARBA00022679"/>
    </source>
</evidence>
<keyword evidence="6" id="KW-0808">Transferase</keyword>
<dbReference type="GO" id="GO:0046513">
    <property type="term" value="P:ceramide biosynthetic process"/>
    <property type="evidence" value="ECO:0007669"/>
    <property type="project" value="TreeGrafter"/>
</dbReference>
<dbReference type="Pfam" id="PF00781">
    <property type="entry name" value="DAGK_cat"/>
    <property type="match status" value="1"/>
</dbReference>
<keyword evidence="12" id="KW-0496">Mitochondrion</keyword>
<evidence type="ECO:0000256" key="11">
    <source>
        <dbReference type="ARBA" id="ARBA00023098"/>
    </source>
</evidence>
<evidence type="ECO:0000256" key="4">
    <source>
        <dbReference type="ARBA" id="ARBA00005175"/>
    </source>
</evidence>
<evidence type="ECO:0000259" key="30">
    <source>
        <dbReference type="PROSITE" id="PS50146"/>
    </source>
</evidence>
<evidence type="ECO:0000313" key="31">
    <source>
        <dbReference type="EMBL" id="JAS34729.1"/>
    </source>
</evidence>
<dbReference type="SUPFAM" id="SSF111331">
    <property type="entry name" value="NAD kinase/diacylglycerol kinase-like"/>
    <property type="match status" value="1"/>
</dbReference>
<evidence type="ECO:0000256" key="14">
    <source>
        <dbReference type="ARBA" id="ARBA00023371"/>
    </source>
</evidence>
<dbReference type="EC" id="2.7.1.138" evidence="22"/>
<comment type="catalytic activity">
    <reaction evidence="29">
        <text>N-(hexanoyl)sphing-4-enine + ATP = N-hexanoylsphing-4-enine 1-phosphate + ADP + H(+)</text>
        <dbReference type="Rhea" id="RHEA:43312"/>
        <dbReference type="ChEBI" id="CHEBI:15378"/>
        <dbReference type="ChEBI" id="CHEBI:30616"/>
        <dbReference type="ChEBI" id="CHEBI:63867"/>
        <dbReference type="ChEBI" id="CHEBI:82959"/>
        <dbReference type="ChEBI" id="CHEBI:456216"/>
    </reaction>
    <physiologicalReaction direction="left-to-right" evidence="29">
        <dbReference type="Rhea" id="RHEA:43313"/>
    </physiologicalReaction>
</comment>
<dbReference type="GO" id="GO:0005524">
    <property type="term" value="F:ATP binding"/>
    <property type="evidence" value="ECO:0007669"/>
    <property type="project" value="UniProtKB-KW"/>
</dbReference>
<dbReference type="SMART" id="SM00046">
    <property type="entry name" value="DAGKc"/>
    <property type="match status" value="1"/>
</dbReference>
<keyword evidence="7" id="KW-0547">Nucleotide-binding</keyword>
<dbReference type="PANTHER" id="PTHR12358:SF31">
    <property type="entry name" value="ACYLGLYCEROL KINASE, MITOCHONDRIAL"/>
    <property type="match status" value="1"/>
</dbReference>
<evidence type="ECO:0000256" key="22">
    <source>
        <dbReference type="ARBA" id="ARBA00026096"/>
    </source>
</evidence>
<evidence type="ECO:0000256" key="3">
    <source>
        <dbReference type="ARBA" id="ARBA00004637"/>
    </source>
</evidence>
<comment type="catalytic activity">
    <reaction evidence="15">
        <text>a 1,2-diacyl-sn-glycerol + ATP = a 1,2-diacyl-sn-glycero-3-phosphate + ADP + H(+)</text>
        <dbReference type="Rhea" id="RHEA:10272"/>
        <dbReference type="ChEBI" id="CHEBI:15378"/>
        <dbReference type="ChEBI" id="CHEBI:17815"/>
        <dbReference type="ChEBI" id="CHEBI:30616"/>
        <dbReference type="ChEBI" id="CHEBI:58608"/>
        <dbReference type="ChEBI" id="CHEBI:456216"/>
        <dbReference type="EC" id="2.7.1.107"/>
    </reaction>
    <physiologicalReaction direction="left-to-right" evidence="15">
        <dbReference type="Rhea" id="RHEA:10273"/>
    </physiologicalReaction>
</comment>
<comment type="catalytic activity">
    <reaction evidence="16">
        <text>1-(5Z,8Z,11Z,14Z-eicosatetraenoyl)-sn-glycerol + ATP = 1-(5Z,8Z,11Z,14Z-eicosatetraenoyl)-sn-glycero-3-phosphate + ADP + H(+)</text>
        <dbReference type="Rhea" id="RHEA:43328"/>
        <dbReference type="ChEBI" id="CHEBI:15378"/>
        <dbReference type="ChEBI" id="CHEBI:30616"/>
        <dbReference type="ChEBI" id="CHEBI:34071"/>
        <dbReference type="ChEBI" id="CHEBI:74938"/>
        <dbReference type="ChEBI" id="CHEBI:456216"/>
    </reaction>
    <physiologicalReaction direction="left-to-right" evidence="16">
        <dbReference type="Rhea" id="RHEA:43329"/>
    </physiologicalReaction>
</comment>
<comment type="catalytic activity">
    <reaction evidence="18">
        <text>a 1-acyl-sn-glycerol + ATP = a 1-acyl-sn-glycero-3-phosphate + ADP + H(+)</text>
        <dbReference type="Rhea" id="RHEA:33747"/>
        <dbReference type="ChEBI" id="CHEBI:15378"/>
        <dbReference type="ChEBI" id="CHEBI:30616"/>
        <dbReference type="ChEBI" id="CHEBI:57970"/>
        <dbReference type="ChEBI" id="CHEBI:64683"/>
        <dbReference type="ChEBI" id="CHEBI:456216"/>
    </reaction>
    <physiologicalReaction direction="left-to-right" evidence="18">
        <dbReference type="Rhea" id="RHEA:33748"/>
    </physiologicalReaction>
</comment>
<evidence type="ECO:0000256" key="16">
    <source>
        <dbReference type="ARBA" id="ARBA00024483"/>
    </source>
</evidence>
<evidence type="ECO:0000256" key="9">
    <source>
        <dbReference type="ARBA" id="ARBA00022792"/>
    </source>
</evidence>
<dbReference type="InterPro" id="IPR016064">
    <property type="entry name" value="NAD/diacylglycerol_kinase_sf"/>
</dbReference>
<proteinExistence type="inferred from homology"/>
<evidence type="ECO:0000256" key="18">
    <source>
        <dbReference type="ARBA" id="ARBA00024512"/>
    </source>
</evidence>
<evidence type="ECO:0000256" key="10">
    <source>
        <dbReference type="ARBA" id="ARBA00022840"/>
    </source>
</evidence>
<dbReference type="GO" id="GO:0001729">
    <property type="term" value="F:ceramide kinase activity"/>
    <property type="evidence" value="ECO:0007669"/>
    <property type="project" value="UniProtKB-EC"/>
</dbReference>
<evidence type="ECO:0000256" key="26">
    <source>
        <dbReference type="ARBA" id="ARBA00044480"/>
    </source>
</evidence>
<comment type="catalytic activity">
    <reaction evidence="20">
        <text>1-hexadecanoyl-sn-glycerol + ATP = 1-hexadecanoyl-sn-glycero-3-phosphate + ADP + H(+)</text>
        <dbReference type="Rhea" id="RHEA:43308"/>
        <dbReference type="ChEBI" id="CHEBI:15378"/>
        <dbReference type="ChEBI" id="CHEBI:30616"/>
        <dbReference type="ChEBI" id="CHEBI:57518"/>
        <dbReference type="ChEBI" id="CHEBI:75542"/>
        <dbReference type="ChEBI" id="CHEBI:456216"/>
    </reaction>
    <physiologicalReaction direction="left-to-right" evidence="20">
        <dbReference type="Rhea" id="RHEA:43309"/>
    </physiologicalReaction>
</comment>
<dbReference type="InterPro" id="IPR001206">
    <property type="entry name" value="Diacylglycerol_kinase_cat_dom"/>
</dbReference>
<evidence type="ECO:0000256" key="8">
    <source>
        <dbReference type="ARBA" id="ARBA00022777"/>
    </source>
</evidence>
<comment type="catalytic activity">
    <reaction evidence="27">
        <text>an N-acylsphing-4-enine + ATP = an N-acylsphing-4-enine 1-phosphate + ADP + H(+)</text>
        <dbReference type="Rhea" id="RHEA:17929"/>
        <dbReference type="ChEBI" id="CHEBI:15378"/>
        <dbReference type="ChEBI" id="CHEBI:30616"/>
        <dbReference type="ChEBI" id="CHEBI:52639"/>
        <dbReference type="ChEBI" id="CHEBI:57674"/>
        <dbReference type="ChEBI" id="CHEBI:456216"/>
        <dbReference type="EC" id="2.7.1.138"/>
    </reaction>
    <physiologicalReaction direction="left-to-right" evidence="27">
        <dbReference type="Rhea" id="RHEA:17930"/>
    </physiologicalReaction>
</comment>
<organism evidence="31">
    <name type="scientific">Clastoptera arizonana</name>
    <name type="common">Arizona spittle bug</name>
    <dbReference type="NCBI Taxonomy" id="38151"/>
    <lineage>
        <taxon>Eukaryota</taxon>
        <taxon>Metazoa</taxon>
        <taxon>Ecdysozoa</taxon>
        <taxon>Arthropoda</taxon>
        <taxon>Hexapoda</taxon>
        <taxon>Insecta</taxon>
        <taxon>Pterygota</taxon>
        <taxon>Neoptera</taxon>
        <taxon>Paraneoptera</taxon>
        <taxon>Hemiptera</taxon>
        <taxon>Auchenorrhyncha</taxon>
        <taxon>Cercopoidea</taxon>
        <taxon>Clastopteridae</taxon>
        <taxon>Clastoptera</taxon>
    </lineage>
</organism>
<comment type="catalytic activity">
    <reaction evidence="28">
        <text>a monoacylglycerol + ATP = a monoacyl-sn-glycero-3-phosphate + ADP + H(+)</text>
        <dbReference type="Rhea" id="RHEA:19293"/>
        <dbReference type="ChEBI" id="CHEBI:15378"/>
        <dbReference type="ChEBI" id="CHEBI:17408"/>
        <dbReference type="ChEBI" id="CHEBI:30616"/>
        <dbReference type="ChEBI" id="CHEBI:77589"/>
        <dbReference type="ChEBI" id="CHEBI:456216"/>
        <dbReference type="EC" id="2.7.1.94"/>
    </reaction>
    <physiologicalReaction direction="left-to-right" evidence="28">
        <dbReference type="Rhea" id="RHEA:19294"/>
    </physiologicalReaction>
</comment>
<evidence type="ECO:0000256" key="25">
    <source>
        <dbReference type="ARBA" id="ARBA00030553"/>
    </source>
</evidence>
<comment type="cofactor">
    <cofactor evidence="1">
        <name>Mg(2+)</name>
        <dbReference type="ChEBI" id="CHEBI:18420"/>
    </cofactor>
</comment>
<gene>
    <name evidence="31" type="ORF">g.28518</name>
</gene>
<evidence type="ECO:0000256" key="13">
    <source>
        <dbReference type="ARBA" id="ARBA00023136"/>
    </source>
</evidence>
<comment type="catalytic activity">
    <reaction evidence="14">
        <text>1,2-di-(9Z-octadecenoyl)-sn-glycerol + ATP = 1,2-di-(9Z-octadecenoyl)-sn-glycero-3-phosphate + ADP + H(+)</text>
        <dbReference type="Rhea" id="RHEA:40327"/>
        <dbReference type="ChEBI" id="CHEBI:15378"/>
        <dbReference type="ChEBI" id="CHEBI:30616"/>
        <dbReference type="ChEBI" id="CHEBI:52333"/>
        <dbReference type="ChEBI" id="CHEBI:74546"/>
        <dbReference type="ChEBI" id="CHEBI:456216"/>
    </reaction>
    <physiologicalReaction direction="left-to-right" evidence="14">
        <dbReference type="Rhea" id="RHEA:40328"/>
    </physiologicalReaction>
</comment>
<dbReference type="GO" id="GO:0005758">
    <property type="term" value="C:mitochondrial intermembrane space"/>
    <property type="evidence" value="ECO:0007669"/>
    <property type="project" value="UniProtKB-SubCell"/>
</dbReference>
<comment type="catalytic activity">
    <reaction evidence="17">
        <text>1-(9Z-octadecenoyl)-sn-glycerol + ATP = 1-(9Z-octadecenoyl)-sn-glycero-3-phosphate + ADP + H(+)</text>
        <dbReference type="Rhea" id="RHEA:41079"/>
        <dbReference type="ChEBI" id="CHEBI:15378"/>
        <dbReference type="ChEBI" id="CHEBI:30616"/>
        <dbReference type="ChEBI" id="CHEBI:74544"/>
        <dbReference type="ChEBI" id="CHEBI:75757"/>
        <dbReference type="ChEBI" id="CHEBI:456216"/>
    </reaction>
    <physiologicalReaction direction="left-to-right" evidence="17">
        <dbReference type="Rhea" id="RHEA:41080"/>
    </physiologicalReaction>
</comment>
<keyword evidence="9" id="KW-0999">Mitochondrion inner membrane</keyword>
<evidence type="ECO:0000256" key="1">
    <source>
        <dbReference type="ARBA" id="ARBA00001946"/>
    </source>
</evidence>
<dbReference type="InterPro" id="IPR045579">
    <property type="entry name" value="AGK_C"/>
</dbReference>
<evidence type="ECO:0000256" key="29">
    <source>
        <dbReference type="ARBA" id="ARBA00048876"/>
    </source>
</evidence>
<evidence type="ECO:0000256" key="7">
    <source>
        <dbReference type="ARBA" id="ARBA00022741"/>
    </source>
</evidence>
<name>A0A1B6E9W4_9HEMI</name>
<sequence length="418" mass="47176">MAKLVKVFKVLQNNWKKSTVGSLALMYGVNYGKERYRIENLMREYCEVAQQYGDMPIPVELQPRHIVVILNPNANKRKAKEQFDKYCAPLLHLAGNTVTILQTTKEGHARDLVKNLPINTDALVIAGGDGTLSEAITGIMREKDGKCSYKIGIIPLGKTNSVAKSLIKEDISTKSIADATMNVLRGTTKVVDAIRIDVLQDDDGSKPVYGLSGIKWGAYRDVERKEDKYWYFGPLRGYAAVLFSGSNNEKINASIAYTPPCSGCSKCYPHRPELHPVIIKKQWWRYLIPNTNWKTAEKPLIDYMKISNDMCGIISLKEVNSLDFNLVTSNVAPDIQGVQLHLGPSNLSFVEFLKEGWSRVKGKKAQIIEKLDAQVVEIMPNENQESEKFLSIDNEEYEVRPIRITLLSRVVQLFTDRY</sequence>